<dbReference type="EMBL" id="KZ989124">
    <property type="protein sequence ID" value="RKP28034.1"/>
    <property type="molecule type" value="Genomic_DNA"/>
</dbReference>
<accession>A0A4P9Z5V9</accession>
<keyword evidence="2" id="KW-1185">Reference proteome</keyword>
<name>A0A4P9Z5V9_9FUNG</name>
<organism evidence="1 2">
    <name type="scientific">Syncephalis pseudoplumigaleata</name>
    <dbReference type="NCBI Taxonomy" id="1712513"/>
    <lineage>
        <taxon>Eukaryota</taxon>
        <taxon>Fungi</taxon>
        <taxon>Fungi incertae sedis</taxon>
        <taxon>Zoopagomycota</taxon>
        <taxon>Zoopagomycotina</taxon>
        <taxon>Zoopagomycetes</taxon>
        <taxon>Zoopagales</taxon>
        <taxon>Piptocephalidaceae</taxon>
        <taxon>Syncephalis</taxon>
    </lineage>
</organism>
<evidence type="ECO:0000313" key="2">
    <source>
        <dbReference type="Proteomes" id="UP000278143"/>
    </source>
</evidence>
<proteinExistence type="predicted"/>
<sequence>MALPDSTETPRTLALRKIVEETGPEQMLGWAKPTDEDYALFGKITHIYSACDFILRYMAETMDKQGMFKEPWAGKTQKLTMAQVAEAIQSSPIWTGPNKFALEEIEKYRRMRNLVAHFIVRRFPEDDAYVFMTKSAIDYRRVYGELPDGIDAMLYGVLDAEQLRGLVPVLEGLLKWAAQVLRDLSRPISPTAG</sequence>
<protein>
    <submittedName>
        <fullName evidence="1">Uncharacterized protein</fullName>
    </submittedName>
</protein>
<dbReference type="Proteomes" id="UP000278143">
    <property type="component" value="Unassembled WGS sequence"/>
</dbReference>
<evidence type="ECO:0000313" key="1">
    <source>
        <dbReference type="EMBL" id="RKP28034.1"/>
    </source>
</evidence>
<gene>
    <name evidence="1" type="ORF">SYNPS1DRAFT_20590</name>
</gene>
<reference evidence="2" key="1">
    <citation type="journal article" date="2018" name="Nat. Microbiol.">
        <title>Leveraging single-cell genomics to expand the fungal tree of life.</title>
        <authorList>
            <person name="Ahrendt S.R."/>
            <person name="Quandt C.A."/>
            <person name="Ciobanu D."/>
            <person name="Clum A."/>
            <person name="Salamov A."/>
            <person name="Andreopoulos B."/>
            <person name="Cheng J.F."/>
            <person name="Woyke T."/>
            <person name="Pelin A."/>
            <person name="Henrissat B."/>
            <person name="Reynolds N.K."/>
            <person name="Benny G.L."/>
            <person name="Smith M.E."/>
            <person name="James T.Y."/>
            <person name="Grigoriev I.V."/>
        </authorList>
    </citation>
    <scope>NUCLEOTIDE SEQUENCE [LARGE SCALE GENOMIC DNA]</scope>
    <source>
        <strain evidence="2">Benny S71-1</strain>
    </source>
</reference>
<dbReference type="AlphaFoldDB" id="A0A4P9Z5V9"/>